<evidence type="ECO:0000256" key="7">
    <source>
        <dbReference type="ARBA" id="ARBA00022840"/>
    </source>
</evidence>
<dbReference type="FunFam" id="3.30.200.20:FF:000054">
    <property type="entry name" value="Cyclin-dependent kinase 11B"/>
    <property type="match status" value="1"/>
</dbReference>
<feature type="compositionally biased region" description="Basic and acidic residues" evidence="12">
    <location>
        <begin position="393"/>
        <end position="403"/>
    </location>
</feature>
<dbReference type="SUPFAM" id="SSF56112">
    <property type="entry name" value="Protein kinase-like (PK-like)"/>
    <property type="match status" value="1"/>
</dbReference>
<dbReference type="InterPro" id="IPR008271">
    <property type="entry name" value="Ser/Thr_kinase_AS"/>
</dbReference>
<dbReference type="EMBL" id="CAJNOC010001201">
    <property type="protein sequence ID" value="CAF0844234.1"/>
    <property type="molecule type" value="Genomic_DNA"/>
</dbReference>
<comment type="similarity">
    <text evidence="1">Belongs to the protein kinase superfamily. CMGC Ser/Thr protein kinase family. CDC2/CDKX subfamily.</text>
</comment>
<keyword evidence="7 10" id="KW-0067">ATP-binding</keyword>
<dbReference type="GO" id="GO:0005524">
    <property type="term" value="F:ATP binding"/>
    <property type="evidence" value="ECO:0007669"/>
    <property type="project" value="UniProtKB-UniRule"/>
</dbReference>
<reference evidence="14" key="1">
    <citation type="submission" date="2021-02" db="EMBL/GenBank/DDBJ databases">
        <authorList>
            <person name="Nowell W R."/>
        </authorList>
    </citation>
    <scope>NUCLEOTIDE SEQUENCE</scope>
    <source>
        <strain evidence="14">Ploen Becks lab</strain>
    </source>
</reference>
<accession>A0A813VEC7</accession>
<evidence type="ECO:0000256" key="4">
    <source>
        <dbReference type="ARBA" id="ARBA00022679"/>
    </source>
</evidence>
<dbReference type="CDD" id="cd07845">
    <property type="entry name" value="STKc_CDK10"/>
    <property type="match status" value="1"/>
</dbReference>
<dbReference type="PANTHER" id="PTHR24056">
    <property type="entry name" value="CELL DIVISION PROTEIN KINASE"/>
    <property type="match status" value="1"/>
</dbReference>
<proteinExistence type="inferred from homology"/>
<keyword evidence="5 10" id="KW-0547">Nucleotide-binding</keyword>
<dbReference type="GO" id="GO:0040019">
    <property type="term" value="P:positive regulation of embryonic development"/>
    <property type="evidence" value="ECO:0007669"/>
    <property type="project" value="UniProtKB-ARBA"/>
</dbReference>
<dbReference type="AlphaFoldDB" id="A0A813VEC7"/>
<dbReference type="Proteomes" id="UP000663879">
    <property type="component" value="Unassembled WGS sequence"/>
</dbReference>
<evidence type="ECO:0000256" key="12">
    <source>
        <dbReference type="SAM" id="MobiDB-lite"/>
    </source>
</evidence>
<evidence type="ECO:0000256" key="9">
    <source>
        <dbReference type="ARBA" id="ARBA00048367"/>
    </source>
</evidence>
<comment type="catalytic activity">
    <reaction evidence="9">
        <text>L-seryl-[protein] + ATP = O-phospho-L-seryl-[protein] + ADP + H(+)</text>
        <dbReference type="Rhea" id="RHEA:17989"/>
        <dbReference type="Rhea" id="RHEA-COMP:9863"/>
        <dbReference type="Rhea" id="RHEA-COMP:11604"/>
        <dbReference type="ChEBI" id="CHEBI:15378"/>
        <dbReference type="ChEBI" id="CHEBI:29999"/>
        <dbReference type="ChEBI" id="CHEBI:30616"/>
        <dbReference type="ChEBI" id="CHEBI:83421"/>
        <dbReference type="ChEBI" id="CHEBI:456216"/>
        <dbReference type="EC" id="2.7.11.22"/>
    </reaction>
</comment>
<evidence type="ECO:0000256" key="11">
    <source>
        <dbReference type="RuleBase" id="RU000304"/>
    </source>
</evidence>
<dbReference type="PROSITE" id="PS00107">
    <property type="entry name" value="PROTEIN_KINASE_ATP"/>
    <property type="match status" value="1"/>
</dbReference>
<dbReference type="EC" id="2.7.11.22" evidence="2"/>
<evidence type="ECO:0000256" key="1">
    <source>
        <dbReference type="ARBA" id="ARBA00006485"/>
    </source>
</evidence>
<dbReference type="PANTHER" id="PTHR24056:SF508">
    <property type="entry name" value="CYCLIN-DEPENDENT KINASE 10"/>
    <property type="match status" value="1"/>
</dbReference>
<dbReference type="InterPro" id="IPR017441">
    <property type="entry name" value="Protein_kinase_ATP_BS"/>
</dbReference>
<feature type="binding site" evidence="10">
    <location>
        <position position="69"/>
    </location>
    <ligand>
        <name>ATP</name>
        <dbReference type="ChEBI" id="CHEBI:30616"/>
    </ligand>
</feature>
<evidence type="ECO:0000256" key="2">
    <source>
        <dbReference type="ARBA" id="ARBA00012425"/>
    </source>
</evidence>
<evidence type="ECO:0000256" key="3">
    <source>
        <dbReference type="ARBA" id="ARBA00022527"/>
    </source>
</evidence>
<dbReference type="FunFam" id="1.10.510.10:FF:000533">
    <property type="entry name" value="cyclin-dependent kinase 10"/>
    <property type="match status" value="1"/>
</dbReference>
<dbReference type="Gene3D" id="1.10.510.10">
    <property type="entry name" value="Transferase(Phosphotransferase) domain 1"/>
    <property type="match status" value="1"/>
</dbReference>
<dbReference type="Gene3D" id="3.30.200.20">
    <property type="entry name" value="Phosphorylase Kinase, domain 1"/>
    <property type="match status" value="1"/>
</dbReference>
<feature type="compositionally biased region" description="Basic and acidic residues" evidence="12">
    <location>
        <begin position="345"/>
        <end position="365"/>
    </location>
</feature>
<dbReference type="GO" id="GO:0005634">
    <property type="term" value="C:nucleus"/>
    <property type="evidence" value="ECO:0007669"/>
    <property type="project" value="TreeGrafter"/>
</dbReference>
<name>A0A813VEC7_9BILA</name>
<keyword evidence="3 11" id="KW-0723">Serine/threonine-protein kinase</keyword>
<sequence length="417" mass="48347">MEELDDYSNKKISVLSLEKLTLFNVPDEYKYGNCNDVNDYEKLNRVGEGTYGVVYRARHIKTNKIVALKRVRMEEEKDGLPISSLREINILLNLRHKNIVELKEVVVGKRLDSIFLVMEYCEQDLANLLDNMINHFTEAQVKCIMLQLLDGLDYMHEHFIIHRDLKVSNLLMNDNGTLKIADFGLARKFSIPNGPMTPRVVTLWYRAPELLLGSKMQTTAIDIWSAACIFGELLLHKPLLPGRSELNQIDLIINLLGTPNETIWPDLSSLKFFENFSLKHQPYNNLKQTFPWLSQTGIDLMNSMFMYDPNKRANAYKCMKSTYFKEKPLPCEPDLMPTFPQHRLKNTEKRKKQEQNAKDNNEKFDLFQNMDAKNIMKKSTSGSKILVNVSKQSMKDNEKESRSRSLSSSQESKRTKH</sequence>
<dbReference type="InterPro" id="IPR050108">
    <property type="entry name" value="CDK"/>
</dbReference>
<evidence type="ECO:0000256" key="8">
    <source>
        <dbReference type="ARBA" id="ARBA00047811"/>
    </source>
</evidence>
<dbReference type="InterPro" id="IPR044093">
    <property type="entry name" value="STKc_CDK10"/>
</dbReference>
<comment type="catalytic activity">
    <reaction evidence="8">
        <text>L-threonyl-[protein] + ATP = O-phospho-L-threonyl-[protein] + ADP + H(+)</text>
        <dbReference type="Rhea" id="RHEA:46608"/>
        <dbReference type="Rhea" id="RHEA-COMP:11060"/>
        <dbReference type="Rhea" id="RHEA-COMP:11605"/>
        <dbReference type="ChEBI" id="CHEBI:15378"/>
        <dbReference type="ChEBI" id="CHEBI:30013"/>
        <dbReference type="ChEBI" id="CHEBI:30616"/>
        <dbReference type="ChEBI" id="CHEBI:61977"/>
        <dbReference type="ChEBI" id="CHEBI:456216"/>
        <dbReference type="EC" id="2.7.11.22"/>
    </reaction>
</comment>
<dbReference type="OrthoDB" id="1732493at2759"/>
<keyword evidence="6" id="KW-0418">Kinase</keyword>
<keyword evidence="15" id="KW-1185">Reference proteome</keyword>
<organism evidence="14 15">
    <name type="scientific">Brachionus calyciflorus</name>
    <dbReference type="NCBI Taxonomy" id="104777"/>
    <lineage>
        <taxon>Eukaryota</taxon>
        <taxon>Metazoa</taxon>
        <taxon>Spiralia</taxon>
        <taxon>Gnathifera</taxon>
        <taxon>Rotifera</taxon>
        <taxon>Eurotatoria</taxon>
        <taxon>Monogononta</taxon>
        <taxon>Pseudotrocha</taxon>
        <taxon>Ploima</taxon>
        <taxon>Brachionidae</taxon>
        <taxon>Brachionus</taxon>
    </lineage>
</organism>
<evidence type="ECO:0000313" key="14">
    <source>
        <dbReference type="EMBL" id="CAF0844234.1"/>
    </source>
</evidence>
<dbReference type="GO" id="GO:0004693">
    <property type="term" value="F:cyclin-dependent protein serine/threonine kinase activity"/>
    <property type="evidence" value="ECO:0007669"/>
    <property type="project" value="UniProtKB-EC"/>
</dbReference>
<evidence type="ECO:0000256" key="5">
    <source>
        <dbReference type="ARBA" id="ARBA00022741"/>
    </source>
</evidence>
<evidence type="ECO:0000259" key="13">
    <source>
        <dbReference type="PROSITE" id="PS50011"/>
    </source>
</evidence>
<evidence type="ECO:0000256" key="10">
    <source>
        <dbReference type="PROSITE-ProRule" id="PRU10141"/>
    </source>
</evidence>
<dbReference type="Pfam" id="PF00069">
    <property type="entry name" value="Pkinase"/>
    <property type="match status" value="1"/>
</dbReference>
<dbReference type="PROSITE" id="PS00108">
    <property type="entry name" value="PROTEIN_KINASE_ST"/>
    <property type="match status" value="1"/>
</dbReference>
<dbReference type="GO" id="GO:0007346">
    <property type="term" value="P:regulation of mitotic cell cycle"/>
    <property type="evidence" value="ECO:0007669"/>
    <property type="project" value="InterPro"/>
</dbReference>
<protein>
    <recommendedName>
        <fullName evidence="2">cyclin-dependent kinase</fullName>
        <ecNumber evidence="2">2.7.11.22</ecNumber>
    </recommendedName>
</protein>
<dbReference type="SMART" id="SM00220">
    <property type="entry name" value="S_TKc"/>
    <property type="match status" value="1"/>
</dbReference>
<evidence type="ECO:0000256" key="6">
    <source>
        <dbReference type="ARBA" id="ARBA00022777"/>
    </source>
</evidence>
<comment type="caution">
    <text evidence="14">The sequence shown here is derived from an EMBL/GenBank/DDBJ whole genome shotgun (WGS) entry which is preliminary data.</text>
</comment>
<dbReference type="InterPro" id="IPR000719">
    <property type="entry name" value="Prot_kinase_dom"/>
</dbReference>
<dbReference type="PROSITE" id="PS50011">
    <property type="entry name" value="PROTEIN_KINASE_DOM"/>
    <property type="match status" value="1"/>
</dbReference>
<gene>
    <name evidence="14" type="ORF">OXX778_LOCUS8616</name>
</gene>
<feature type="region of interest" description="Disordered" evidence="12">
    <location>
        <begin position="338"/>
        <end position="417"/>
    </location>
</feature>
<keyword evidence="4" id="KW-0808">Transferase</keyword>
<evidence type="ECO:0000313" key="15">
    <source>
        <dbReference type="Proteomes" id="UP000663879"/>
    </source>
</evidence>
<feature type="domain" description="Protein kinase" evidence="13">
    <location>
        <begin position="40"/>
        <end position="324"/>
    </location>
</feature>
<dbReference type="InterPro" id="IPR011009">
    <property type="entry name" value="Kinase-like_dom_sf"/>
</dbReference>